<reference evidence="1 2" key="1">
    <citation type="journal article" date="2022" name="DNA Res.">
        <title>Chromosomal-level genome assembly of the orchid tree Bauhinia variegata (Leguminosae; Cercidoideae) supports the allotetraploid origin hypothesis of Bauhinia.</title>
        <authorList>
            <person name="Zhong Y."/>
            <person name="Chen Y."/>
            <person name="Zheng D."/>
            <person name="Pang J."/>
            <person name="Liu Y."/>
            <person name="Luo S."/>
            <person name="Meng S."/>
            <person name="Qian L."/>
            <person name="Wei D."/>
            <person name="Dai S."/>
            <person name="Zhou R."/>
        </authorList>
    </citation>
    <scope>NUCLEOTIDE SEQUENCE [LARGE SCALE GENOMIC DNA]</scope>
    <source>
        <strain evidence="1">BV-YZ2020</strain>
    </source>
</reference>
<dbReference type="Proteomes" id="UP000828941">
    <property type="component" value="Chromosome 3"/>
</dbReference>
<name>A0ACB9PSH2_BAUVA</name>
<keyword evidence="2" id="KW-1185">Reference proteome</keyword>
<organism evidence="1 2">
    <name type="scientific">Bauhinia variegata</name>
    <name type="common">Purple orchid tree</name>
    <name type="synonym">Phanera variegata</name>
    <dbReference type="NCBI Taxonomy" id="167791"/>
    <lineage>
        <taxon>Eukaryota</taxon>
        <taxon>Viridiplantae</taxon>
        <taxon>Streptophyta</taxon>
        <taxon>Embryophyta</taxon>
        <taxon>Tracheophyta</taxon>
        <taxon>Spermatophyta</taxon>
        <taxon>Magnoliopsida</taxon>
        <taxon>eudicotyledons</taxon>
        <taxon>Gunneridae</taxon>
        <taxon>Pentapetalae</taxon>
        <taxon>rosids</taxon>
        <taxon>fabids</taxon>
        <taxon>Fabales</taxon>
        <taxon>Fabaceae</taxon>
        <taxon>Cercidoideae</taxon>
        <taxon>Cercideae</taxon>
        <taxon>Bauhiniinae</taxon>
        <taxon>Bauhinia</taxon>
    </lineage>
</organism>
<comment type="caution">
    <text evidence="1">The sequence shown here is derived from an EMBL/GenBank/DDBJ whole genome shotgun (WGS) entry which is preliminary data.</text>
</comment>
<proteinExistence type="predicted"/>
<evidence type="ECO:0000313" key="2">
    <source>
        <dbReference type="Proteomes" id="UP000828941"/>
    </source>
</evidence>
<dbReference type="EMBL" id="CM039428">
    <property type="protein sequence ID" value="KAI4351285.1"/>
    <property type="molecule type" value="Genomic_DNA"/>
</dbReference>
<gene>
    <name evidence="1" type="ORF">L6164_005661</name>
</gene>
<protein>
    <submittedName>
        <fullName evidence="1">Uncharacterized protein</fullName>
    </submittedName>
</protein>
<sequence>MARTMLCENNIVKHFWAEAVNTACYILDRCLIRSILKKTPYELWKGRKPNVSYFLAFGCICYLYNNGKNILGKFDAKSDEGIFLGYSLTSKAYRVYNKRTKSVEESMHVIFD</sequence>
<accession>A0ACB9PSH2</accession>
<evidence type="ECO:0000313" key="1">
    <source>
        <dbReference type="EMBL" id="KAI4351285.1"/>
    </source>
</evidence>